<feature type="domain" description="Methylguanine DNA methyltransferase ribonuclease-like" evidence="12">
    <location>
        <begin position="36"/>
        <end position="100"/>
    </location>
</feature>
<protein>
    <recommendedName>
        <fullName evidence="9">Methylated-DNA--protein-cysteine methyltransferase</fullName>
        <ecNumber evidence="9">2.1.1.63</ecNumber>
    </recommendedName>
    <alternativeName>
        <fullName evidence="9">6-O-methylguanine-DNA methyltransferase</fullName>
        <shortName evidence="9">MGMT</shortName>
    </alternativeName>
    <alternativeName>
        <fullName evidence="9">O-6-methylguanine-DNA-alkyltransferase</fullName>
    </alternativeName>
</protein>
<evidence type="ECO:0000256" key="9">
    <source>
        <dbReference type="HAMAP-Rule" id="MF_00772"/>
    </source>
</evidence>
<evidence type="ECO:0000256" key="1">
    <source>
        <dbReference type="ARBA" id="ARBA00001286"/>
    </source>
</evidence>
<evidence type="ECO:0000256" key="3">
    <source>
        <dbReference type="ARBA" id="ARBA00022490"/>
    </source>
</evidence>
<dbReference type="InterPro" id="IPR036388">
    <property type="entry name" value="WH-like_DNA-bd_sf"/>
</dbReference>
<comment type="miscellaneous">
    <text evidence="9">This enzyme catalyzes only one turnover and therefore is not strictly catalytic. According to one definition, an enzyme is a biocatalyst that acts repeatedly and over many reaction cycles.</text>
</comment>
<dbReference type="InterPro" id="IPR014048">
    <property type="entry name" value="MethylDNA_cys_MeTrfase_DNA-bd"/>
</dbReference>
<evidence type="ECO:0000256" key="5">
    <source>
        <dbReference type="ARBA" id="ARBA00022679"/>
    </source>
</evidence>
<keyword evidence="6 9" id="KW-0227">DNA damage</keyword>
<evidence type="ECO:0000259" key="12">
    <source>
        <dbReference type="Pfam" id="PF02870"/>
    </source>
</evidence>
<comment type="catalytic activity">
    <reaction evidence="8 9">
        <text>a 6-O-methyl-2'-deoxyguanosine in DNA + L-cysteinyl-[protein] = S-methyl-L-cysteinyl-[protein] + a 2'-deoxyguanosine in DNA</text>
        <dbReference type="Rhea" id="RHEA:24000"/>
        <dbReference type="Rhea" id="RHEA-COMP:10131"/>
        <dbReference type="Rhea" id="RHEA-COMP:10132"/>
        <dbReference type="Rhea" id="RHEA-COMP:11367"/>
        <dbReference type="Rhea" id="RHEA-COMP:11368"/>
        <dbReference type="ChEBI" id="CHEBI:29950"/>
        <dbReference type="ChEBI" id="CHEBI:82612"/>
        <dbReference type="ChEBI" id="CHEBI:85445"/>
        <dbReference type="ChEBI" id="CHEBI:85448"/>
        <dbReference type="EC" id="2.1.1.63"/>
    </reaction>
</comment>
<dbReference type="FunFam" id="1.10.10.10:FF:000214">
    <property type="entry name" value="Methylated-DNA--protein-cysteine methyltransferase"/>
    <property type="match status" value="1"/>
</dbReference>
<comment type="similarity">
    <text evidence="2 9">Belongs to the MGMT family.</text>
</comment>
<dbReference type="PANTHER" id="PTHR10815">
    <property type="entry name" value="METHYLATED-DNA--PROTEIN-CYSTEINE METHYLTRANSFERASE"/>
    <property type="match status" value="1"/>
</dbReference>
<dbReference type="Proteomes" id="UP000281738">
    <property type="component" value="Unassembled WGS sequence"/>
</dbReference>
<evidence type="ECO:0000256" key="2">
    <source>
        <dbReference type="ARBA" id="ARBA00008711"/>
    </source>
</evidence>
<dbReference type="PROSITE" id="PS00374">
    <property type="entry name" value="MGMT"/>
    <property type="match status" value="1"/>
</dbReference>
<comment type="subcellular location">
    <subcellularLocation>
        <location evidence="9">Cytoplasm</location>
    </subcellularLocation>
</comment>
<dbReference type="RefSeq" id="WP_342773626.1">
    <property type="nucleotide sequence ID" value="NZ_RKHO01000001.1"/>
</dbReference>
<dbReference type="EMBL" id="RKHO01000001">
    <property type="protein sequence ID" value="ROR92195.1"/>
    <property type="molecule type" value="Genomic_DNA"/>
</dbReference>
<gene>
    <name evidence="13" type="ORF">EDD33_3079</name>
</gene>
<dbReference type="InterPro" id="IPR036631">
    <property type="entry name" value="MGMT_N_sf"/>
</dbReference>
<dbReference type="Gene3D" id="3.30.160.70">
    <property type="entry name" value="Methylated DNA-protein cysteine methyltransferase domain"/>
    <property type="match status" value="1"/>
</dbReference>
<comment type="catalytic activity">
    <reaction evidence="1 9">
        <text>a 4-O-methyl-thymidine in DNA + L-cysteinyl-[protein] = a thymidine in DNA + S-methyl-L-cysteinyl-[protein]</text>
        <dbReference type="Rhea" id="RHEA:53428"/>
        <dbReference type="Rhea" id="RHEA-COMP:10131"/>
        <dbReference type="Rhea" id="RHEA-COMP:10132"/>
        <dbReference type="Rhea" id="RHEA-COMP:13555"/>
        <dbReference type="Rhea" id="RHEA-COMP:13556"/>
        <dbReference type="ChEBI" id="CHEBI:29950"/>
        <dbReference type="ChEBI" id="CHEBI:82612"/>
        <dbReference type="ChEBI" id="CHEBI:137386"/>
        <dbReference type="ChEBI" id="CHEBI:137387"/>
        <dbReference type="EC" id="2.1.1.63"/>
    </reaction>
</comment>
<dbReference type="InterPro" id="IPR036217">
    <property type="entry name" value="MethylDNA_cys_MeTrfase_DNAb"/>
</dbReference>
<evidence type="ECO:0000259" key="11">
    <source>
        <dbReference type="Pfam" id="PF01035"/>
    </source>
</evidence>
<dbReference type="GO" id="GO:0032259">
    <property type="term" value="P:methylation"/>
    <property type="evidence" value="ECO:0007669"/>
    <property type="project" value="UniProtKB-KW"/>
</dbReference>
<feature type="region of interest" description="Disordered" evidence="10">
    <location>
        <begin position="1"/>
        <end position="32"/>
    </location>
</feature>
<dbReference type="CDD" id="cd06445">
    <property type="entry name" value="ATase"/>
    <property type="match status" value="1"/>
</dbReference>
<name>A0A3N2CXD9_9ACTN</name>
<dbReference type="NCBIfam" id="TIGR00589">
    <property type="entry name" value="ogt"/>
    <property type="match status" value="1"/>
</dbReference>
<evidence type="ECO:0000256" key="8">
    <source>
        <dbReference type="ARBA" id="ARBA00049348"/>
    </source>
</evidence>
<dbReference type="PANTHER" id="PTHR10815:SF5">
    <property type="entry name" value="METHYLATED-DNA--PROTEIN-CYSTEINE METHYLTRANSFERASE"/>
    <property type="match status" value="1"/>
</dbReference>
<dbReference type="SUPFAM" id="SSF46767">
    <property type="entry name" value="Methylated DNA-protein cysteine methyltransferase, C-terminal domain"/>
    <property type="match status" value="1"/>
</dbReference>
<sequence length="214" mass="22436">MSTHDTLATAPDGAADEAAAEPARGDASSAWTEVGSPIGPLRLVARGEALRAIGFSPWPPAEVEAVGERDDDLPVLRRTAEQLAAYFAGDLREFDLPLDPGGTPFQQRVWAELAQIGYGTTTSYGEVARRLGMTHAASRAVGLANGRNPIPVVVPCHRVVGADGRLTGYAGGLERKQLLLDLERPGLFEVGPPPHRDSDLPEGGSPVEGPSTTG</sequence>
<evidence type="ECO:0000256" key="7">
    <source>
        <dbReference type="ARBA" id="ARBA00023204"/>
    </source>
</evidence>
<evidence type="ECO:0000256" key="6">
    <source>
        <dbReference type="ARBA" id="ARBA00022763"/>
    </source>
</evidence>
<comment type="caution">
    <text evidence="13">The sequence shown here is derived from an EMBL/GenBank/DDBJ whole genome shotgun (WGS) entry which is preliminary data.</text>
</comment>
<reference evidence="13 14" key="1">
    <citation type="submission" date="2018-11" db="EMBL/GenBank/DDBJ databases">
        <title>Sequencing the genomes of 1000 actinobacteria strains.</title>
        <authorList>
            <person name="Klenk H.-P."/>
        </authorList>
    </citation>
    <scope>NUCLEOTIDE SEQUENCE [LARGE SCALE GENOMIC DNA]</scope>
    <source>
        <strain evidence="13 14">DSM 12652</strain>
    </source>
</reference>
<feature type="domain" description="Methylated-DNA-[protein]-cysteine S-methyltransferase DNA binding" evidence="11">
    <location>
        <begin position="104"/>
        <end position="184"/>
    </location>
</feature>
<evidence type="ECO:0000313" key="14">
    <source>
        <dbReference type="Proteomes" id="UP000281738"/>
    </source>
</evidence>
<dbReference type="InterPro" id="IPR001497">
    <property type="entry name" value="MethylDNA_cys_MeTrfase_AS"/>
</dbReference>
<dbReference type="Pfam" id="PF01035">
    <property type="entry name" value="DNA_binding_1"/>
    <property type="match status" value="1"/>
</dbReference>
<dbReference type="GO" id="GO:0003908">
    <property type="term" value="F:methylated-DNA-[protein]-cysteine S-methyltransferase activity"/>
    <property type="evidence" value="ECO:0007669"/>
    <property type="project" value="UniProtKB-UniRule"/>
</dbReference>
<dbReference type="GO" id="GO:0005737">
    <property type="term" value="C:cytoplasm"/>
    <property type="evidence" value="ECO:0007669"/>
    <property type="project" value="UniProtKB-SubCell"/>
</dbReference>
<accession>A0A3N2CXD9</accession>
<dbReference type="InterPro" id="IPR008332">
    <property type="entry name" value="MethylG_MeTrfase_N"/>
</dbReference>
<dbReference type="GO" id="GO:0006307">
    <property type="term" value="P:DNA alkylation repair"/>
    <property type="evidence" value="ECO:0007669"/>
    <property type="project" value="UniProtKB-UniRule"/>
</dbReference>
<keyword evidence="7 9" id="KW-0234">DNA repair</keyword>
<keyword evidence="4 9" id="KW-0489">Methyltransferase</keyword>
<dbReference type="Pfam" id="PF02870">
    <property type="entry name" value="Methyltransf_1N"/>
    <property type="match status" value="1"/>
</dbReference>
<keyword evidence="14" id="KW-1185">Reference proteome</keyword>
<dbReference type="EC" id="2.1.1.63" evidence="9"/>
<proteinExistence type="inferred from homology"/>
<dbReference type="Gene3D" id="1.10.10.10">
    <property type="entry name" value="Winged helix-like DNA-binding domain superfamily/Winged helix DNA-binding domain"/>
    <property type="match status" value="1"/>
</dbReference>
<feature type="region of interest" description="Disordered" evidence="10">
    <location>
        <begin position="185"/>
        <end position="214"/>
    </location>
</feature>
<comment type="function">
    <text evidence="9">Involved in the cellular defense against the biological effects of O6-methylguanine (O6-MeG) and O4-methylthymine (O4-MeT) in DNA. Repairs the methylated nucleobase in DNA by stoichiometrically transferring the methyl group to a cysteine residue in the enzyme. This is a suicide reaction: the enzyme is irreversibly inactivated.</text>
</comment>
<evidence type="ECO:0000256" key="10">
    <source>
        <dbReference type="SAM" id="MobiDB-lite"/>
    </source>
</evidence>
<feature type="compositionally biased region" description="Low complexity" evidence="10">
    <location>
        <begin position="20"/>
        <end position="30"/>
    </location>
</feature>
<dbReference type="HAMAP" id="MF_00772">
    <property type="entry name" value="OGT"/>
    <property type="match status" value="1"/>
</dbReference>
<keyword evidence="5 9" id="KW-0808">Transferase</keyword>
<organism evidence="13 14">
    <name type="scientific">Nocardioides aurantiacus</name>
    <dbReference type="NCBI Taxonomy" id="86796"/>
    <lineage>
        <taxon>Bacteria</taxon>
        <taxon>Bacillati</taxon>
        <taxon>Actinomycetota</taxon>
        <taxon>Actinomycetes</taxon>
        <taxon>Propionibacteriales</taxon>
        <taxon>Nocardioidaceae</taxon>
        <taxon>Nocardioides</taxon>
    </lineage>
</organism>
<evidence type="ECO:0000256" key="4">
    <source>
        <dbReference type="ARBA" id="ARBA00022603"/>
    </source>
</evidence>
<feature type="active site" description="Nucleophile; methyl group acceptor" evidence="9">
    <location>
        <position position="156"/>
    </location>
</feature>
<keyword evidence="3 9" id="KW-0963">Cytoplasm</keyword>
<dbReference type="InterPro" id="IPR023546">
    <property type="entry name" value="MGMT"/>
</dbReference>
<dbReference type="AlphaFoldDB" id="A0A3N2CXD9"/>
<evidence type="ECO:0000313" key="13">
    <source>
        <dbReference type="EMBL" id="ROR92195.1"/>
    </source>
</evidence>
<dbReference type="SUPFAM" id="SSF53155">
    <property type="entry name" value="Methylated DNA-protein cysteine methyltransferase domain"/>
    <property type="match status" value="1"/>
</dbReference>